<evidence type="ECO:0000313" key="2">
    <source>
        <dbReference type="Proteomes" id="UP000287033"/>
    </source>
</evidence>
<comment type="caution">
    <text evidence="1">The sequence shown here is derived from an EMBL/GenBank/DDBJ whole genome shotgun (WGS) entry which is preliminary data.</text>
</comment>
<evidence type="ECO:0000313" key="1">
    <source>
        <dbReference type="EMBL" id="GCC20214.1"/>
    </source>
</evidence>
<dbReference type="Proteomes" id="UP000287033">
    <property type="component" value="Unassembled WGS sequence"/>
</dbReference>
<proteinExistence type="predicted"/>
<protein>
    <submittedName>
        <fullName evidence="1">Uncharacterized protein</fullName>
    </submittedName>
</protein>
<organism evidence="1 2">
    <name type="scientific">Chiloscyllium punctatum</name>
    <name type="common">Brownbanded bambooshark</name>
    <name type="synonym">Hemiscyllium punctatum</name>
    <dbReference type="NCBI Taxonomy" id="137246"/>
    <lineage>
        <taxon>Eukaryota</taxon>
        <taxon>Metazoa</taxon>
        <taxon>Chordata</taxon>
        <taxon>Craniata</taxon>
        <taxon>Vertebrata</taxon>
        <taxon>Chondrichthyes</taxon>
        <taxon>Elasmobranchii</taxon>
        <taxon>Galeomorphii</taxon>
        <taxon>Galeoidea</taxon>
        <taxon>Orectolobiformes</taxon>
        <taxon>Hemiscylliidae</taxon>
        <taxon>Chiloscyllium</taxon>
    </lineage>
</organism>
<keyword evidence="2" id="KW-1185">Reference proteome</keyword>
<gene>
    <name evidence="1" type="ORF">chiPu_0021312</name>
</gene>
<accession>A0A401RQ09</accession>
<sequence>MPTLALSSRVALPDWTRRFCRLSRLRGRTLPRIQADLFYQFPTVRSGPNGEWSECDCSCRVWQFQAGSSARFDRAGCRLSHLRGRTLPGVQAELYPFPTVESGPNGDGSECDCSRRLWHFQAEYLSRILPGGSTECLAVVGGPSPVVRPGFIHFQRWDVVQIGMIMNVSAHADLGTTKPGSSVGFDQAVLPNMSPSSPEVSPWSGRS</sequence>
<name>A0A401RQ09_CHIPU</name>
<dbReference type="AlphaFoldDB" id="A0A401RQ09"/>
<dbReference type="EMBL" id="BEZZ01003691">
    <property type="protein sequence ID" value="GCC20214.1"/>
    <property type="molecule type" value="Genomic_DNA"/>
</dbReference>
<reference evidence="1 2" key="1">
    <citation type="journal article" date="2018" name="Nat. Ecol. Evol.">
        <title>Shark genomes provide insights into elasmobranch evolution and the origin of vertebrates.</title>
        <authorList>
            <person name="Hara Y"/>
            <person name="Yamaguchi K"/>
            <person name="Onimaru K"/>
            <person name="Kadota M"/>
            <person name="Koyanagi M"/>
            <person name="Keeley SD"/>
            <person name="Tatsumi K"/>
            <person name="Tanaka K"/>
            <person name="Motone F"/>
            <person name="Kageyama Y"/>
            <person name="Nozu R"/>
            <person name="Adachi N"/>
            <person name="Nishimura O"/>
            <person name="Nakagawa R"/>
            <person name="Tanegashima C"/>
            <person name="Kiyatake I"/>
            <person name="Matsumoto R"/>
            <person name="Murakumo K"/>
            <person name="Nishida K"/>
            <person name="Terakita A"/>
            <person name="Kuratani S"/>
            <person name="Sato K"/>
            <person name="Hyodo S Kuraku.S."/>
        </authorList>
    </citation>
    <scope>NUCLEOTIDE SEQUENCE [LARGE SCALE GENOMIC DNA]</scope>
</reference>